<sequence length="167" mass="18306">MEAAQTLSQKLTIDYHSTVDTSRPFTSVKEAVAIFGERFLVGGIYSPKPSPFPKQETSWKFSPSPKKMTKDDGDHTVAETLKKLEAELEETKTELKLLKERESETEVALASLNAELHKNMSKLAQAEATAARKAAAATRRILATNGLEVGVMGSSGWASSDHHSRYP</sequence>
<proteinExistence type="predicted"/>
<keyword evidence="4" id="KW-1185">Reference proteome</keyword>
<name>A0A5J5BRB9_9ASTE</name>
<keyword evidence="1" id="KW-0175">Coiled coil</keyword>
<dbReference type="OrthoDB" id="685187at2759"/>
<accession>A0A5J5BRB9</accession>
<gene>
    <name evidence="3" type="ORF">F0562_020263</name>
</gene>
<protein>
    <submittedName>
        <fullName evidence="3">Uncharacterized protein</fullName>
    </submittedName>
</protein>
<evidence type="ECO:0000256" key="2">
    <source>
        <dbReference type="SAM" id="MobiDB-lite"/>
    </source>
</evidence>
<feature type="coiled-coil region" evidence="1">
    <location>
        <begin position="74"/>
        <end position="129"/>
    </location>
</feature>
<dbReference type="AlphaFoldDB" id="A0A5J5BRB9"/>
<reference evidence="3 4" key="1">
    <citation type="submission" date="2019-09" db="EMBL/GenBank/DDBJ databases">
        <title>A chromosome-level genome assembly of the Chinese tupelo Nyssa sinensis.</title>
        <authorList>
            <person name="Yang X."/>
            <person name="Kang M."/>
            <person name="Yang Y."/>
            <person name="Xiong H."/>
            <person name="Wang M."/>
            <person name="Zhang Z."/>
            <person name="Wang Z."/>
            <person name="Wu H."/>
            <person name="Ma T."/>
            <person name="Liu J."/>
            <person name="Xi Z."/>
        </authorList>
    </citation>
    <scope>NUCLEOTIDE SEQUENCE [LARGE SCALE GENOMIC DNA]</scope>
    <source>
        <strain evidence="3">J267</strain>
        <tissue evidence="3">Leaf</tissue>
    </source>
</reference>
<evidence type="ECO:0000256" key="1">
    <source>
        <dbReference type="SAM" id="Coils"/>
    </source>
</evidence>
<evidence type="ECO:0000313" key="3">
    <source>
        <dbReference type="EMBL" id="KAA8545479.1"/>
    </source>
</evidence>
<evidence type="ECO:0000313" key="4">
    <source>
        <dbReference type="Proteomes" id="UP000325577"/>
    </source>
</evidence>
<dbReference type="EMBL" id="CM018033">
    <property type="protein sequence ID" value="KAA8545479.1"/>
    <property type="molecule type" value="Genomic_DNA"/>
</dbReference>
<feature type="region of interest" description="Disordered" evidence="2">
    <location>
        <begin position="52"/>
        <end position="74"/>
    </location>
</feature>
<dbReference type="Proteomes" id="UP000325577">
    <property type="component" value="Linkage Group LG10"/>
</dbReference>
<organism evidence="3 4">
    <name type="scientific">Nyssa sinensis</name>
    <dbReference type="NCBI Taxonomy" id="561372"/>
    <lineage>
        <taxon>Eukaryota</taxon>
        <taxon>Viridiplantae</taxon>
        <taxon>Streptophyta</taxon>
        <taxon>Embryophyta</taxon>
        <taxon>Tracheophyta</taxon>
        <taxon>Spermatophyta</taxon>
        <taxon>Magnoliopsida</taxon>
        <taxon>eudicotyledons</taxon>
        <taxon>Gunneridae</taxon>
        <taxon>Pentapetalae</taxon>
        <taxon>asterids</taxon>
        <taxon>Cornales</taxon>
        <taxon>Nyssaceae</taxon>
        <taxon>Nyssa</taxon>
    </lineage>
</organism>